<dbReference type="Pfam" id="PF00126">
    <property type="entry name" value="HTH_1"/>
    <property type="match status" value="1"/>
</dbReference>
<dbReference type="SUPFAM" id="SSF53850">
    <property type="entry name" value="Periplasmic binding protein-like II"/>
    <property type="match status" value="1"/>
</dbReference>
<evidence type="ECO:0000256" key="4">
    <source>
        <dbReference type="ARBA" id="ARBA00023163"/>
    </source>
</evidence>
<dbReference type="CDD" id="cd08414">
    <property type="entry name" value="PBP2_LTTR_aromatics_like"/>
    <property type="match status" value="1"/>
</dbReference>
<protein>
    <submittedName>
        <fullName evidence="7">LysR family transcriptional regulator</fullName>
    </submittedName>
</protein>
<dbReference type="AlphaFoldDB" id="A0A5Q0H9U1"/>
<proteinExistence type="inferred from homology"/>
<accession>A0A5Q0H9U1</accession>
<dbReference type="InterPro" id="IPR005119">
    <property type="entry name" value="LysR_subst-bd"/>
</dbReference>
<sequence length="313" mass="33842">MDLLRHLRHFLVVAEELHFGRAAARLHLSQPPLSQSIRKLERELGVRLFDRDARRVALTEAGRLLLVEAREVLAGEDRLRALAGRFRRGEAGVLRAGVPPDLGGRAVAALLPAFRRRSPLELKLREAATAGQLRALADRTLDVGVLRFPFDSSWLALGPVLTGPLGVLLPRDHPSAAAAEVRLADLAGMALVLFPRAAAPALHDELLTTCARHGYTPAEVHQAGNPEFALGLVLAGGAVALHDGVAPPGDAVWRPLRGTPLRWRTACAWPRDRHTPAVAAFAAAVTEVLTARGMRPDDDRSPRFPRPAAEYLA</sequence>
<feature type="domain" description="HTH lysR-type" evidence="6">
    <location>
        <begin position="1"/>
        <end position="59"/>
    </location>
</feature>
<dbReference type="GO" id="GO:0003700">
    <property type="term" value="F:DNA-binding transcription factor activity"/>
    <property type="evidence" value="ECO:0007669"/>
    <property type="project" value="InterPro"/>
</dbReference>
<dbReference type="Pfam" id="PF03466">
    <property type="entry name" value="LysR_substrate"/>
    <property type="match status" value="1"/>
</dbReference>
<gene>
    <name evidence="7" type="ORF">EKG83_39425</name>
</gene>
<evidence type="ECO:0000256" key="1">
    <source>
        <dbReference type="ARBA" id="ARBA00009437"/>
    </source>
</evidence>
<dbReference type="PROSITE" id="PS50931">
    <property type="entry name" value="HTH_LYSR"/>
    <property type="match status" value="1"/>
</dbReference>
<evidence type="ECO:0000313" key="8">
    <source>
        <dbReference type="Proteomes" id="UP000325787"/>
    </source>
</evidence>
<keyword evidence="8" id="KW-1185">Reference proteome</keyword>
<organism evidence="7 8">
    <name type="scientific">Saccharothrix syringae</name>
    <name type="common">Nocardiopsis syringae</name>
    <dbReference type="NCBI Taxonomy" id="103733"/>
    <lineage>
        <taxon>Bacteria</taxon>
        <taxon>Bacillati</taxon>
        <taxon>Actinomycetota</taxon>
        <taxon>Actinomycetes</taxon>
        <taxon>Pseudonocardiales</taxon>
        <taxon>Pseudonocardiaceae</taxon>
        <taxon>Saccharothrix</taxon>
    </lineage>
</organism>
<keyword evidence="3" id="KW-0238">DNA-binding</keyword>
<dbReference type="InterPro" id="IPR000847">
    <property type="entry name" value="LysR_HTH_N"/>
</dbReference>
<name>A0A5Q0H9U1_SACSY</name>
<evidence type="ECO:0000256" key="5">
    <source>
        <dbReference type="SAM" id="MobiDB-lite"/>
    </source>
</evidence>
<dbReference type="GO" id="GO:0003677">
    <property type="term" value="F:DNA binding"/>
    <property type="evidence" value="ECO:0007669"/>
    <property type="project" value="UniProtKB-KW"/>
</dbReference>
<dbReference type="PANTHER" id="PTHR30346">
    <property type="entry name" value="TRANSCRIPTIONAL DUAL REGULATOR HCAR-RELATED"/>
    <property type="match status" value="1"/>
</dbReference>
<dbReference type="GO" id="GO:0032993">
    <property type="term" value="C:protein-DNA complex"/>
    <property type="evidence" value="ECO:0007669"/>
    <property type="project" value="TreeGrafter"/>
</dbReference>
<keyword evidence="4" id="KW-0804">Transcription</keyword>
<dbReference type="PANTHER" id="PTHR30346:SF0">
    <property type="entry name" value="HCA OPERON TRANSCRIPTIONAL ACTIVATOR HCAR"/>
    <property type="match status" value="1"/>
</dbReference>
<dbReference type="InterPro" id="IPR036388">
    <property type="entry name" value="WH-like_DNA-bd_sf"/>
</dbReference>
<dbReference type="Gene3D" id="1.10.10.10">
    <property type="entry name" value="Winged helix-like DNA-binding domain superfamily/Winged helix DNA-binding domain"/>
    <property type="match status" value="1"/>
</dbReference>
<dbReference type="RefSeq" id="WP_033432733.1">
    <property type="nucleotide sequence ID" value="NZ_CP034550.1"/>
</dbReference>
<reference evidence="8" key="1">
    <citation type="journal article" date="2021" name="Curr. Microbiol.">
        <title>Complete genome of nocamycin-producing strain Saccharothrix syringae NRRL B-16468 reveals the biosynthetic potential for secondary metabolites.</title>
        <authorList>
            <person name="Mo X."/>
            <person name="Yang S."/>
        </authorList>
    </citation>
    <scope>NUCLEOTIDE SEQUENCE [LARGE SCALE GENOMIC DNA]</scope>
    <source>
        <strain evidence="8">ATCC 51364 / DSM 43886 / JCM 6844 / KCTC 9398 / NBRC 14523 / NRRL B-16468 / INA 2240</strain>
    </source>
</reference>
<dbReference type="EMBL" id="CP034550">
    <property type="protein sequence ID" value="QFZ22695.1"/>
    <property type="molecule type" value="Genomic_DNA"/>
</dbReference>
<evidence type="ECO:0000259" key="6">
    <source>
        <dbReference type="PROSITE" id="PS50931"/>
    </source>
</evidence>
<evidence type="ECO:0000256" key="3">
    <source>
        <dbReference type="ARBA" id="ARBA00023125"/>
    </source>
</evidence>
<comment type="similarity">
    <text evidence="1">Belongs to the LysR transcriptional regulatory family.</text>
</comment>
<dbReference type="FunFam" id="1.10.10.10:FF:000001">
    <property type="entry name" value="LysR family transcriptional regulator"/>
    <property type="match status" value="1"/>
</dbReference>
<dbReference type="OrthoDB" id="3176554at2"/>
<dbReference type="Gene3D" id="3.40.190.10">
    <property type="entry name" value="Periplasmic binding protein-like II"/>
    <property type="match status" value="2"/>
</dbReference>
<dbReference type="SUPFAM" id="SSF46785">
    <property type="entry name" value="Winged helix' DNA-binding domain"/>
    <property type="match status" value="1"/>
</dbReference>
<dbReference type="Proteomes" id="UP000325787">
    <property type="component" value="Chromosome"/>
</dbReference>
<dbReference type="KEGG" id="ssyi:EKG83_39425"/>
<evidence type="ECO:0000313" key="7">
    <source>
        <dbReference type="EMBL" id="QFZ22695.1"/>
    </source>
</evidence>
<evidence type="ECO:0000256" key="2">
    <source>
        <dbReference type="ARBA" id="ARBA00023015"/>
    </source>
</evidence>
<dbReference type="PRINTS" id="PR00039">
    <property type="entry name" value="HTHLYSR"/>
</dbReference>
<dbReference type="InterPro" id="IPR036390">
    <property type="entry name" value="WH_DNA-bd_sf"/>
</dbReference>
<keyword evidence="2" id="KW-0805">Transcription regulation</keyword>
<feature type="region of interest" description="Disordered" evidence="5">
    <location>
        <begin position="292"/>
        <end position="313"/>
    </location>
</feature>